<dbReference type="AlphaFoldDB" id="A0A4Q9MWT7"/>
<accession>A0A4Q9MWT7</accession>
<evidence type="ECO:0000256" key="2">
    <source>
        <dbReference type="SAM" id="SignalP"/>
    </source>
</evidence>
<feature type="compositionally biased region" description="Low complexity" evidence="1">
    <location>
        <begin position="35"/>
        <end position="47"/>
    </location>
</feature>
<dbReference type="EMBL" id="ML143397">
    <property type="protein sequence ID" value="TBU31788.1"/>
    <property type="molecule type" value="Genomic_DNA"/>
</dbReference>
<gene>
    <name evidence="3" type="ORF">BD311DRAFT_804267</name>
</gene>
<keyword evidence="2" id="KW-0732">Signal</keyword>
<feature type="signal peptide" evidence="2">
    <location>
        <begin position="1"/>
        <end position="25"/>
    </location>
</feature>
<protein>
    <submittedName>
        <fullName evidence="3">Uncharacterized protein</fullName>
    </submittedName>
</protein>
<sequence>MTSSTTTATTTLFVLLLCAPALSRADYPKQVRTPSPLWRRASSSSPPRSVPPAGFYNPNDSGGKMLTVAPNTGGLGEPLNIIVSGNSDETVLVDSEDNGGFRNYMISVGFAAECLGQHEGDAQTANLGDGNGQLNETSELRWDYGDPQLGTCQETIDGGNHFRYWIQDGPSANSGAFFLATSYELPIQTGHDILFDGYNLGRDWLVGNATAQSSIIPTANLTNGTTFSGQTSFGGYTYSTDALYLSGILSNSTDGLNHASSVGGNGVEALDGLVAVLTVKVVSSPSATASGARPSISTVPWWSLSATLFLTSLALSSSLLLSPSA</sequence>
<name>A0A4Q9MWT7_9APHY</name>
<dbReference type="OrthoDB" id="2310204at2759"/>
<organism evidence="3">
    <name type="scientific">Dichomitus squalens</name>
    <dbReference type="NCBI Taxonomy" id="114155"/>
    <lineage>
        <taxon>Eukaryota</taxon>
        <taxon>Fungi</taxon>
        <taxon>Dikarya</taxon>
        <taxon>Basidiomycota</taxon>
        <taxon>Agaricomycotina</taxon>
        <taxon>Agaricomycetes</taxon>
        <taxon>Polyporales</taxon>
        <taxon>Polyporaceae</taxon>
        <taxon>Dichomitus</taxon>
    </lineage>
</organism>
<evidence type="ECO:0000256" key="1">
    <source>
        <dbReference type="SAM" id="MobiDB-lite"/>
    </source>
</evidence>
<feature type="region of interest" description="Disordered" evidence="1">
    <location>
        <begin position="35"/>
        <end position="58"/>
    </location>
</feature>
<feature type="chain" id="PRO_5020471835" evidence="2">
    <location>
        <begin position="26"/>
        <end position="325"/>
    </location>
</feature>
<evidence type="ECO:0000313" key="3">
    <source>
        <dbReference type="EMBL" id="TBU31788.1"/>
    </source>
</evidence>
<reference evidence="3" key="1">
    <citation type="submission" date="2019-01" db="EMBL/GenBank/DDBJ databases">
        <title>Draft genome sequences of three monokaryotic isolates of the white-rot basidiomycete fungus Dichomitus squalens.</title>
        <authorList>
            <consortium name="DOE Joint Genome Institute"/>
            <person name="Lopez S.C."/>
            <person name="Andreopoulos B."/>
            <person name="Pangilinan J."/>
            <person name="Lipzen A."/>
            <person name="Riley R."/>
            <person name="Ahrendt S."/>
            <person name="Ng V."/>
            <person name="Barry K."/>
            <person name="Daum C."/>
            <person name="Grigoriev I.V."/>
            <person name="Hilden K.S."/>
            <person name="Makela M.R."/>
            <person name="de Vries R.P."/>
        </authorList>
    </citation>
    <scope>NUCLEOTIDE SEQUENCE [LARGE SCALE GENOMIC DNA]</scope>
    <source>
        <strain evidence="3">OM18370.1</strain>
    </source>
</reference>
<dbReference type="Proteomes" id="UP000292957">
    <property type="component" value="Unassembled WGS sequence"/>
</dbReference>
<proteinExistence type="predicted"/>